<keyword evidence="8" id="KW-0479">Metal-binding</keyword>
<dbReference type="Pfam" id="PF00633">
    <property type="entry name" value="HHH"/>
    <property type="match status" value="1"/>
</dbReference>
<dbReference type="GO" id="GO:0034039">
    <property type="term" value="F:8-oxo-7,8-dihydroguanine DNA N-glycosylase activity"/>
    <property type="evidence" value="ECO:0007669"/>
    <property type="project" value="TreeGrafter"/>
</dbReference>
<evidence type="ECO:0000256" key="5">
    <source>
        <dbReference type="ARBA" id="ARBA00012045"/>
    </source>
</evidence>
<dbReference type="PROSITE" id="PS01155">
    <property type="entry name" value="ENDONUCLEASE_III_2"/>
    <property type="match status" value="1"/>
</dbReference>
<comment type="catalytic activity">
    <reaction evidence="1">
        <text>Hydrolyzes free adenine bases from 7,8-dihydro-8-oxoguanine:adenine mismatched double-stranded DNA, leaving an apurinic site.</text>
        <dbReference type="EC" id="3.2.2.31"/>
    </reaction>
</comment>
<dbReference type="GO" id="GO:0046872">
    <property type="term" value="F:metal ion binding"/>
    <property type="evidence" value="ECO:0007669"/>
    <property type="project" value="UniProtKB-KW"/>
</dbReference>
<evidence type="ECO:0000256" key="8">
    <source>
        <dbReference type="ARBA" id="ARBA00022723"/>
    </source>
</evidence>
<evidence type="ECO:0000256" key="9">
    <source>
        <dbReference type="ARBA" id="ARBA00022763"/>
    </source>
</evidence>
<reference evidence="16" key="1">
    <citation type="submission" date="2006-10" db="EMBL/GenBank/DDBJ databases">
        <title>Complete sequence of Solibacter usitatus Ellin6076.</title>
        <authorList>
            <consortium name="US DOE Joint Genome Institute"/>
            <person name="Copeland A."/>
            <person name="Lucas S."/>
            <person name="Lapidus A."/>
            <person name="Barry K."/>
            <person name="Detter J.C."/>
            <person name="Glavina del Rio T."/>
            <person name="Hammon N."/>
            <person name="Israni S."/>
            <person name="Dalin E."/>
            <person name="Tice H."/>
            <person name="Pitluck S."/>
            <person name="Thompson L.S."/>
            <person name="Brettin T."/>
            <person name="Bruce D."/>
            <person name="Han C."/>
            <person name="Tapia R."/>
            <person name="Gilna P."/>
            <person name="Schmutz J."/>
            <person name="Larimer F."/>
            <person name="Land M."/>
            <person name="Hauser L."/>
            <person name="Kyrpides N."/>
            <person name="Mikhailova N."/>
            <person name="Janssen P.H."/>
            <person name="Kuske C.R."/>
            <person name="Richardson P."/>
        </authorList>
    </citation>
    <scope>NUCLEOTIDE SEQUENCE</scope>
    <source>
        <strain evidence="16">Ellin6076</strain>
    </source>
</reference>
<dbReference type="GO" id="GO:0051539">
    <property type="term" value="F:4 iron, 4 sulfur cluster binding"/>
    <property type="evidence" value="ECO:0007669"/>
    <property type="project" value="UniProtKB-KW"/>
</dbReference>
<dbReference type="Gene3D" id="1.10.340.30">
    <property type="entry name" value="Hypothetical protein, domain 2"/>
    <property type="match status" value="1"/>
</dbReference>
<evidence type="ECO:0000256" key="2">
    <source>
        <dbReference type="ARBA" id="ARBA00001966"/>
    </source>
</evidence>
<dbReference type="SUPFAM" id="SSF48150">
    <property type="entry name" value="DNA-glycosylase"/>
    <property type="match status" value="1"/>
</dbReference>
<sequence>MESHQRATLVRRLLLKWFRSSGRSFYWRENRDPYVVLVSELLLKKTAAPVVDRFLPAFLKRFPDFASLSRARHATLVRILQPLGLSDQRAGQLRALAQAISGSKDGCVPATRQDLLALPGVGEYTANSLLCVSFGQAVPVVDTNVARIVMRAFGIGHSRCEARRSPEIWGLAADITGNVPTRAVEVNWALLDLGANVCTARTPRCRDCPVSSICRSSNT</sequence>
<proteinExistence type="inferred from homology"/>
<dbReference type="GO" id="GO:0000701">
    <property type="term" value="F:purine-specific mismatch base pair DNA N-glycosylase activity"/>
    <property type="evidence" value="ECO:0007669"/>
    <property type="project" value="UniProtKB-EC"/>
</dbReference>
<dbReference type="GO" id="GO:0035485">
    <property type="term" value="F:adenine/guanine mispair binding"/>
    <property type="evidence" value="ECO:0007669"/>
    <property type="project" value="TreeGrafter"/>
</dbReference>
<dbReference type="KEGG" id="sus:Acid_1696"/>
<dbReference type="Pfam" id="PF00730">
    <property type="entry name" value="HhH-GPD"/>
    <property type="match status" value="1"/>
</dbReference>
<dbReference type="EMBL" id="CP000473">
    <property type="protein sequence ID" value="ABJ82686.1"/>
    <property type="molecule type" value="Genomic_DNA"/>
</dbReference>
<keyword evidence="14" id="KW-0326">Glycosidase</keyword>
<keyword evidence="13" id="KW-0234">DNA repair</keyword>
<dbReference type="InterPro" id="IPR023170">
    <property type="entry name" value="HhH_base_excis_C"/>
</dbReference>
<evidence type="ECO:0000256" key="14">
    <source>
        <dbReference type="ARBA" id="ARBA00023295"/>
    </source>
</evidence>
<accession>Q027X1</accession>
<comment type="similarity">
    <text evidence="4">Belongs to the Nth/MutY family.</text>
</comment>
<evidence type="ECO:0000256" key="10">
    <source>
        <dbReference type="ARBA" id="ARBA00022801"/>
    </source>
</evidence>
<comment type="cofactor">
    <cofactor evidence="2">
        <name>[4Fe-4S] cluster</name>
        <dbReference type="ChEBI" id="CHEBI:49883"/>
    </cofactor>
</comment>
<evidence type="ECO:0000256" key="13">
    <source>
        <dbReference type="ARBA" id="ARBA00023204"/>
    </source>
</evidence>
<dbReference type="InterPro" id="IPR044298">
    <property type="entry name" value="MIG/MutY"/>
</dbReference>
<dbReference type="GO" id="GO:0032357">
    <property type="term" value="F:oxidized purine DNA binding"/>
    <property type="evidence" value="ECO:0007669"/>
    <property type="project" value="TreeGrafter"/>
</dbReference>
<dbReference type="Gene3D" id="1.10.1670.10">
    <property type="entry name" value="Helix-hairpin-Helix base-excision DNA repair enzymes (C-terminal)"/>
    <property type="match status" value="1"/>
</dbReference>
<dbReference type="OrthoDB" id="9802365at2"/>
<dbReference type="EC" id="3.2.2.31" evidence="5"/>
<dbReference type="InParanoid" id="Q027X1"/>
<comment type="function">
    <text evidence="3">Adenine glycosylase active on G-A mispairs. MutY also corrects error-prone DNA synthesis past GO lesions which are due to the oxidatively damaged form of guanine: 7,8-dihydro-8-oxoguanine (8-oxo-dGTP).</text>
</comment>
<evidence type="ECO:0000259" key="15">
    <source>
        <dbReference type="SMART" id="SM00478"/>
    </source>
</evidence>
<keyword evidence="9" id="KW-0227">DNA damage</keyword>
<keyword evidence="11" id="KW-0408">Iron</keyword>
<dbReference type="InterPro" id="IPR011257">
    <property type="entry name" value="DNA_glycosylase"/>
</dbReference>
<dbReference type="CDD" id="cd00056">
    <property type="entry name" value="ENDO3c"/>
    <property type="match status" value="1"/>
</dbReference>
<dbReference type="InterPro" id="IPR004036">
    <property type="entry name" value="Endonuclease-III-like_CS2"/>
</dbReference>
<dbReference type="GO" id="GO:0006284">
    <property type="term" value="P:base-excision repair"/>
    <property type="evidence" value="ECO:0007669"/>
    <property type="project" value="InterPro"/>
</dbReference>
<dbReference type="STRING" id="234267.Acid_1696"/>
<dbReference type="PANTHER" id="PTHR42944:SF1">
    <property type="entry name" value="ADENINE DNA GLYCOSYLASE"/>
    <property type="match status" value="1"/>
</dbReference>
<dbReference type="eggNOG" id="COG1194">
    <property type="taxonomic scope" value="Bacteria"/>
</dbReference>
<evidence type="ECO:0000256" key="3">
    <source>
        <dbReference type="ARBA" id="ARBA00002933"/>
    </source>
</evidence>
<organism evidence="16">
    <name type="scientific">Solibacter usitatus (strain Ellin6076)</name>
    <dbReference type="NCBI Taxonomy" id="234267"/>
    <lineage>
        <taxon>Bacteria</taxon>
        <taxon>Pseudomonadati</taxon>
        <taxon>Acidobacteriota</taxon>
        <taxon>Terriglobia</taxon>
        <taxon>Bryobacterales</taxon>
        <taxon>Solibacteraceae</taxon>
        <taxon>Candidatus Solibacter</taxon>
    </lineage>
</organism>
<protein>
    <recommendedName>
        <fullName evidence="6">Adenine DNA glycosylase</fullName>
        <ecNumber evidence="5">3.2.2.31</ecNumber>
    </recommendedName>
</protein>
<gene>
    <name evidence="16" type="ordered locus">Acid_1696</name>
</gene>
<keyword evidence="10" id="KW-0378">Hydrolase</keyword>
<evidence type="ECO:0000256" key="7">
    <source>
        <dbReference type="ARBA" id="ARBA00022485"/>
    </source>
</evidence>
<evidence type="ECO:0000313" key="16">
    <source>
        <dbReference type="EMBL" id="ABJ82686.1"/>
    </source>
</evidence>
<dbReference type="GO" id="GO:0006298">
    <property type="term" value="P:mismatch repair"/>
    <property type="evidence" value="ECO:0007669"/>
    <property type="project" value="TreeGrafter"/>
</dbReference>
<evidence type="ECO:0000256" key="11">
    <source>
        <dbReference type="ARBA" id="ARBA00023004"/>
    </source>
</evidence>
<dbReference type="SMART" id="SM00478">
    <property type="entry name" value="ENDO3c"/>
    <property type="match status" value="1"/>
</dbReference>
<evidence type="ECO:0000256" key="1">
    <source>
        <dbReference type="ARBA" id="ARBA00000843"/>
    </source>
</evidence>
<name>Q027X1_SOLUE</name>
<feature type="domain" description="HhH-GPD" evidence="15">
    <location>
        <begin position="42"/>
        <end position="196"/>
    </location>
</feature>
<dbReference type="InterPro" id="IPR000445">
    <property type="entry name" value="HhH_motif"/>
</dbReference>
<dbReference type="AlphaFoldDB" id="Q027X1"/>
<dbReference type="SMART" id="SM00525">
    <property type="entry name" value="FES"/>
    <property type="match status" value="1"/>
</dbReference>
<evidence type="ECO:0000256" key="6">
    <source>
        <dbReference type="ARBA" id="ARBA00022023"/>
    </source>
</evidence>
<keyword evidence="7" id="KW-0004">4Fe-4S</keyword>
<dbReference type="PIRSF" id="PIRSF001435">
    <property type="entry name" value="Nth"/>
    <property type="match status" value="1"/>
</dbReference>
<dbReference type="PANTHER" id="PTHR42944">
    <property type="entry name" value="ADENINE DNA GLYCOSYLASE"/>
    <property type="match status" value="1"/>
</dbReference>
<dbReference type="InterPro" id="IPR003651">
    <property type="entry name" value="Endonuclease3_FeS-loop_motif"/>
</dbReference>
<evidence type="ECO:0000256" key="4">
    <source>
        <dbReference type="ARBA" id="ARBA00008343"/>
    </source>
</evidence>
<dbReference type="HOGENOM" id="CLU_012862_2_1_0"/>
<evidence type="ECO:0000256" key="12">
    <source>
        <dbReference type="ARBA" id="ARBA00023014"/>
    </source>
</evidence>
<keyword evidence="12" id="KW-0411">Iron-sulfur</keyword>
<dbReference type="InterPro" id="IPR003265">
    <property type="entry name" value="HhH-GPD_domain"/>
</dbReference>